<proteinExistence type="predicted"/>
<accession>A0A8S5V126</accession>
<sequence length="38" mass="4305">MTFILSSIFYISQSNQSDDIIFSFSTTVKIFPKNSPCP</sequence>
<evidence type="ECO:0000313" key="1">
    <source>
        <dbReference type="EMBL" id="DAG00311.1"/>
    </source>
</evidence>
<protein>
    <submittedName>
        <fullName evidence="1">Uncharacterized protein</fullName>
    </submittedName>
</protein>
<name>A0A8S5V126_9CAUD</name>
<organism evidence="1">
    <name type="scientific">Myoviridae sp. ctHIt1</name>
    <dbReference type="NCBI Taxonomy" id="2825076"/>
    <lineage>
        <taxon>Viruses</taxon>
        <taxon>Duplodnaviria</taxon>
        <taxon>Heunggongvirae</taxon>
        <taxon>Uroviricota</taxon>
        <taxon>Caudoviricetes</taxon>
    </lineage>
</organism>
<dbReference type="EMBL" id="BK016179">
    <property type="protein sequence ID" value="DAG00311.1"/>
    <property type="molecule type" value="Genomic_DNA"/>
</dbReference>
<reference evidence="1" key="1">
    <citation type="journal article" date="2021" name="Proc. Natl. Acad. Sci. U.S.A.">
        <title>A Catalog of Tens of Thousands of Viruses from Human Metagenomes Reveals Hidden Associations with Chronic Diseases.</title>
        <authorList>
            <person name="Tisza M.J."/>
            <person name="Buck C.B."/>
        </authorList>
    </citation>
    <scope>NUCLEOTIDE SEQUENCE</scope>
    <source>
        <strain evidence="1">CtHIt1</strain>
    </source>
</reference>